<evidence type="ECO:0000256" key="14">
    <source>
        <dbReference type="ARBA" id="ARBA00022989"/>
    </source>
</evidence>
<evidence type="ECO:0000256" key="18">
    <source>
        <dbReference type="ARBA" id="ARBA00047899"/>
    </source>
</evidence>
<dbReference type="PROSITE" id="PS00107">
    <property type="entry name" value="PROTEIN_KINASE_ATP"/>
    <property type="match status" value="1"/>
</dbReference>
<keyword evidence="17" id="KW-0325">Glycoprotein</keyword>
<dbReference type="InterPro" id="IPR001611">
    <property type="entry name" value="Leu-rich_rpt"/>
</dbReference>
<evidence type="ECO:0000256" key="12">
    <source>
        <dbReference type="ARBA" id="ARBA00022777"/>
    </source>
</evidence>
<gene>
    <name evidence="25" type="primary">LOC111307152</name>
</gene>
<evidence type="ECO:0000256" key="9">
    <source>
        <dbReference type="ARBA" id="ARBA00022729"/>
    </source>
</evidence>
<evidence type="ECO:0000256" key="20">
    <source>
        <dbReference type="PROSITE-ProRule" id="PRU10141"/>
    </source>
</evidence>
<evidence type="ECO:0000256" key="7">
    <source>
        <dbReference type="ARBA" id="ARBA00022679"/>
    </source>
</evidence>
<dbReference type="Pfam" id="PF13855">
    <property type="entry name" value="LRR_8"/>
    <property type="match status" value="2"/>
</dbReference>
<reference evidence="25" key="1">
    <citation type="submission" date="2025-08" db="UniProtKB">
        <authorList>
            <consortium name="RefSeq"/>
        </authorList>
    </citation>
    <scope>IDENTIFICATION</scope>
    <source>
        <tissue evidence="25">Fruit stalk</tissue>
    </source>
</reference>
<dbReference type="InterPro" id="IPR051420">
    <property type="entry name" value="Ser_Thr_Kinases_DiverseReg"/>
</dbReference>
<keyword evidence="4" id="KW-0723">Serine/threonine-protein kinase</keyword>
<feature type="binding site" evidence="20">
    <location>
        <position position="609"/>
    </location>
    <ligand>
        <name>ATP</name>
        <dbReference type="ChEBI" id="CHEBI:30616"/>
    </ligand>
</feature>
<dbReference type="EC" id="2.7.11.1" evidence="3"/>
<evidence type="ECO:0000256" key="3">
    <source>
        <dbReference type="ARBA" id="ARBA00012513"/>
    </source>
</evidence>
<keyword evidence="9 22" id="KW-0732">Signal</keyword>
<dbReference type="SUPFAM" id="SSF52058">
    <property type="entry name" value="L domain-like"/>
    <property type="match status" value="2"/>
</dbReference>
<dbReference type="InterPro" id="IPR008266">
    <property type="entry name" value="Tyr_kinase_AS"/>
</dbReference>
<evidence type="ECO:0000256" key="2">
    <source>
        <dbReference type="ARBA" id="ARBA00009592"/>
    </source>
</evidence>
<dbReference type="AlphaFoldDB" id="A0A6P6A7L0"/>
<dbReference type="InterPro" id="IPR000719">
    <property type="entry name" value="Prot_kinase_dom"/>
</dbReference>
<evidence type="ECO:0000256" key="15">
    <source>
        <dbReference type="ARBA" id="ARBA00023136"/>
    </source>
</evidence>
<dbReference type="GO" id="GO:0005524">
    <property type="term" value="F:ATP binding"/>
    <property type="evidence" value="ECO:0007669"/>
    <property type="project" value="UniProtKB-UniRule"/>
</dbReference>
<dbReference type="GeneID" id="111307152"/>
<keyword evidence="16" id="KW-0675">Receptor</keyword>
<evidence type="ECO:0000259" key="23">
    <source>
        <dbReference type="PROSITE" id="PS50011"/>
    </source>
</evidence>
<dbReference type="InterPro" id="IPR032675">
    <property type="entry name" value="LRR_dom_sf"/>
</dbReference>
<feature type="signal peptide" evidence="22">
    <location>
        <begin position="1"/>
        <end position="25"/>
    </location>
</feature>
<sequence>MVSIIQIVKLKVLLFVIALLSSSSAAVLVSLDTNENRQELEALLKWKDSLDKSSSAILSSWDLSPINATSPCDSLDLSNNSLYGTIPPHISNVSKLSYLDLSANNLNGFIPESIGNLANLNILYLNINQLSGSIPLTIGNLTKLTGLHLSLNHLSGHIPKEVGRMASLTDLKLPMNNLSGQLPAEISNLTSMKILLMGNNRLSGNLPDRICLGGLLERLSVHTNHFVGLIPKDLKNCSRLFRVRFEGNQLIGNVSEDFGIYPNLNYIDLSYNKFVGELSRNWGFSYYLTSFKISNNKIAGSIPPELAKATNLQILDLSSNQLVGRIPKELGGLALLFNLELNDNQLSGSVPTELGFLSDLAQLNLAENRLSGSVPAQLGQCSKLLYLNLSKNTLTEKIPFQIGSLHYLQNLDLSLNFLTGELPAELGFLTSLETLNLSHNQLSGYIPITFDEMSSLTTVDVSYNMLAGPLPSIRAFRNAPAKALEHNQGLCGNTNTIGTCSSMIRKSKAKYRKKVLISIIVPILGTLILLFIIAGILFTRSREARNMIEPREEEMANCFAIWGFDGKLMHESLIQATEDFNSKYCIGRGGSGSVYIAKLPTGQVFAVKKLHELDDDEVANMKSFSNEINALTEVKHRNIVKLYGFCSHAKYSFLVYEYLEGGSLAKLLKNEERARDLDWNKRIQVVKGVANALTYMHHECFPPVIHRDISSNNILLDSEYEARVSDFGTARILNPDSSKLTSFAGTFGYSAPELAYRMEANEKCDVYSFGVLTLELIMGKHPEDLLLSLLLPTSITIHRIPLKNLLDNRLPFPVDQVAEEVVFMVKLAFSCLQTSPQSRPTMQQVSQKLSAQKPHLLDPLDIIKLENVL</sequence>
<evidence type="ECO:0000256" key="4">
    <source>
        <dbReference type="ARBA" id="ARBA00022527"/>
    </source>
</evidence>
<evidence type="ECO:0000256" key="1">
    <source>
        <dbReference type="ARBA" id="ARBA00004479"/>
    </source>
</evidence>
<dbReference type="InterPro" id="IPR003591">
    <property type="entry name" value="Leu-rich_rpt_typical-subtyp"/>
</dbReference>
<dbReference type="Gene3D" id="1.10.510.10">
    <property type="entry name" value="Transferase(Phosphotransferase) domain 1"/>
    <property type="match status" value="1"/>
</dbReference>
<dbReference type="SUPFAM" id="SSF56112">
    <property type="entry name" value="Protein kinase-like (PK-like)"/>
    <property type="match status" value="1"/>
</dbReference>
<dbReference type="FunFam" id="3.80.10.10:FF:000177">
    <property type="entry name" value="Leucine-rich repeat receptor-like serine/threonine-protein kinase At1g17230"/>
    <property type="match status" value="1"/>
</dbReference>
<keyword evidence="11 20" id="KW-0547">Nucleotide-binding</keyword>
<evidence type="ECO:0000256" key="19">
    <source>
        <dbReference type="ARBA" id="ARBA00048679"/>
    </source>
</evidence>
<evidence type="ECO:0000256" key="11">
    <source>
        <dbReference type="ARBA" id="ARBA00022741"/>
    </source>
</evidence>
<feature type="chain" id="PRO_5028237334" description="non-specific serine/threonine protein kinase" evidence="22">
    <location>
        <begin position="26"/>
        <end position="869"/>
    </location>
</feature>
<dbReference type="FunFam" id="1.10.510.10:FF:000445">
    <property type="entry name" value="MDIS1-interacting receptor like kinase 2"/>
    <property type="match status" value="1"/>
</dbReference>
<dbReference type="FunFam" id="3.30.200.20:FF:000309">
    <property type="entry name" value="Leucine-rich repeat receptor protein kinase MSP1"/>
    <property type="match status" value="1"/>
</dbReference>
<dbReference type="Gene3D" id="3.30.200.20">
    <property type="entry name" value="Phosphorylase Kinase, domain 1"/>
    <property type="match status" value="1"/>
</dbReference>
<dbReference type="SMART" id="SM00369">
    <property type="entry name" value="LRR_TYP"/>
    <property type="match status" value="6"/>
</dbReference>
<evidence type="ECO:0000313" key="25">
    <source>
        <dbReference type="RefSeq" id="XP_022760908.1"/>
    </source>
</evidence>
<evidence type="ECO:0000313" key="24">
    <source>
        <dbReference type="Proteomes" id="UP000515121"/>
    </source>
</evidence>
<comment type="catalytic activity">
    <reaction evidence="19">
        <text>L-seryl-[protein] + ATP = O-phospho-L-seryl-[protein] + ADP + H(+)</text>
        <dbReference type="Rhea" id="RHEA:17989"/>
        <dbReference type="Rhea" id="RHEA-COMP:9863"/>
        <dbReference type="Rhea" id="RHEA-COMP:11604"/>
        <dbReference type="ChEBI" id="CHEBI:15378"/>
        <dbReference type="ChEBI" id="CHEBI:29999"/>
        <dbReference type="ChEBI" id="CHEBI:30616"/>
        <dbReference type="ChEBI" id="CHEBI:83421"/>
        <dbReference type="ChEBI" id="CHEBI:456216"/>
        <dbReference type="EC" id="2.7.11.1"/>
    </reaction>
</comment>
<dbReference type="InterPro" id="IPR055414">
    <property type="entry name" value="LRR_R13L4/SHOC2-like"/>
</dbReference>
<dbReference type="Proteomes" id="UP000515121">
    <property type="component" value="Unplaced"/>
</dbReference>
<evidence type="ECO:0000256" key="16">
    <source>
        <dbReference type="ARBA" id="ARBA00023170"/>
    </source>
</evidence>
<keyword evidence="8 21" id="KW-0812">Transmembrane</keyword>
<dbReference type="PROSITE" id="PS00109">
    <property type="entry name" value="PROTEIN_KINASE_TYR"/>
    <property type="match status" value="1"/>
</dbReference>
<dbReference type="GO" id="GO:0004674">
    <property type="term" value="F:protein serine/threonine kinase activity"/>
    <property type="evidence" value="ECO:0007669"/>
    <property type="project" value="UniProtKB-KW"/>
</dbReference>
<evidence type="ECO:0000256" key="8">
    <source>
        <dbReference type="ARBA" id="ARBA00022692"/>
    </source>
</evidence>
<proteinExistence type="inferred from homology"/>
<comment type="subcellular location">
    <subcellularLocation>
        <location evidence="1">Membrane</location>
        <topology evidence="1">Single-pass type I membrane protein</topology>
    </subcellularLocation>
</comment>
<dbReference type="FunFam" id="3.80.10.10:FF:000041">
    <property type="entry name" value="LRR receptor-like serine/threonine-protein kinase ERECTA"/>
    <property type="match status" value="1"/>
</dbReference>
<comment type="catalytic activity">
    <reaction evidence="18">
        <text>L-threonyl-[protein] + ATP = O-phospho-L-threonyl-[protein] + ADP + H(+)</text>
        <dbReference type="Rhea" id="RHEA:46608"/>
        <dbReference type="Rhea" id="RHEA-COMP:11060"/>
        <dbReference type="Rhea" id="RHEA-COMP:11605"/>
        <dbReference type="ChEBI" id="CHEBI:15378"/>
        <dbReference type="ChEBI" id="CHEBI:30013"/>
        <dbReference type="ChEBI" id="CHEBI:30616"/>
        <dbReference type="ChEBI" id="CHEBI:61977"/>
        <dbReference type="ChEBI" id="CHEBI:456216"/>
        <dbReference type="EC" id="2.7.11.1"/>
    </reaction>
</comment>
<keyword evidence="10" id="KW-0677">Repeat</keyword>
<comment type="similarity">
    <text evidence="2">Belongs to the RLP family.</text>
</comment>
<dbReference type="KEGG" id="dzi:111307152"/>
<dbReference type="InterPro" id="IPR011009">
    <property type="entry name" value="Kinase-like_dom_sf"/>
</dbReference>
<feature type="domain" description="Protein kinase" evidence="23">
    <location>
        <begin position="580"/>
        <end position="856"/>
    </location>
</feature>
<evidence type="ECO:0000256" key="22">
    <source>
        <dbReference type="SAM" id="SignalP"/>
    </source>
</evidence>
<evidence type="ECO:0000256" key="10">
    <source>
        <dbReference type="ARBA" id="ARBA00022737"/>
    </source>
</evidence>
<keyword evidence="15 21" id="KW-0472">Membrane</keyword>
<organism evidence="24 25">
    <name type="scientific">Durio zibethinus</name>
    <name type="common">Durian</name>
    <dbReference type="NCBI Taxonomy" id="66656"/>
    <lineage>
        <taxon>Eukaryota</taxon>
        <taxon>Viridiplantae</taxon>
        <taxon>Streptophyta</taxon>
        <taxon>Embryophyta</taxon>
        <taxon>Tracheophyta</taxon>
        <taxon>Spermatophyta</taxon>
        <taxon>Magnoliopsida</taxon>
        <taxon>eudicotyledons</taxon>
        <taxon>Gunneridae</taxon>
        <taxon>Pentapetalae</taxon>
        <taxon>rosids</taxon>
        <taxon>malvids</taxon>
        <taxon>Malvales</taxon>
        <taxon>Malvaceae</taxon>
        <taxon>Helicteroideae</taxon>
        <taxon>Durio</taxon>
    </lineage>
</organism>
<dbReference type="RefSeq" id="XP_022760908.1">
    <property type="nucleotide sequence ID" value="XM_022905173.1"/>
</dbReference>
<keyword evidence="12" id="KW-0418">Kinase</keyword>
<dbReference type="OrthoDB" id="676979at2759"/>
<dbReference type="PANTHER" id="PTHR48005:SF70">
    <property type="entry name" value="MDIS1-INTERACTING RECEPTOR LIKE KINASE 2-LIKE"/>
    <property type="match status" value="1"/>
</dbReference>
<keyword evidence="7" id="KW-0808">Transferase</keyword>
<evidence type="ECO:0000256" key="17">
    <source>
        <dbReference type="ARBA" id="ARBA00023180"/>
    </source>
</evidence>
<name>A0A6P6A7L0_DURZI</name>
<keyword evidence="6" id="KW-0433">Leucine-rich repeat</keyword>
<dbReference type="PRINTS" id="PR00019">
    <property type="entry name" value="LEURICHRPT"/>
</dbReference>
<dbReference type="InterPro" id="IPR017441">
    <property type="entry name" value="Protein_kinase_ATP_BS"/>
</dbReference>
<dbReference type="GO" id="GO:0016020">
    <property type="term" value="C:membrane"/>
    <property type="evidence" value="ECO:0007669"/>
    <property type="project" value="UniProtKB-SubCell"/>
</dbReference>
<keyword evidence="14 21" id="KW-1133">Transmembrane helix</keyword>
<accession>A0A6P6A7L0</accession>
<keyword evidence="13 20" id="KW-0067">ATP-binding</keyword>
<dbReference type="Pfam" id="PF00069">
    <property type="entry name" value="Pkinase"/>
    <property type="match status" value="1"/>
</dbReference>
<dbReference type="PROSITE" id="PS50011">
    <property type="entry name" value="PROTEIN_KINASE_DOM"/>
    <property type="match status" value="1"/>
</dbReference>
<feature type="transmembrane region" description="Helical" evidence="21">
    <location>
        <begin position="515"/>
        <end position="538"/>
    </location>
</feature>
<evidence type="ECO:0000256" key="13">
    <source>
        <dbReference type="ARBA" id="ARBA00022840"/>
    </source>
</evidence>
<evidence type="ECO:0000256" key="21">
    <source>
        <dbReference type="SAM" id="Phobius"/>
    </source>
</evidence>
<dbReference type="PANTHER" id="PTHR48005">
    <property type="entry name" value="LEUCINE RICH REPEAT KINASE 2"/>
    <property type="match status" value="1"/>
</dbReference>
<protein>
    <recommendedName>
        <fullName evidence="3">non-specific serine/threonine protein kinase</fullName>
        <ecNumber evidence="3">2.7.11.1</ecNumber>
    </recommendedName>
</protein>
<keyword evidence="24" id="KW-1185">Reference proteome</keyword>
<keyword evidence="5" id="KW-0597">Phosphoprotein</keyword>
<evidence type="ECO:0000256" key="5">
    <source>
        <dbReference type="ARBA" id="ARBA00022553"/>
    </source>
</evidence>
<dbReference type="Pfam" id="PF23598">
    <property type="entry name" value="LRR_14"/>
    <property type="match status" value="1"/>
</dbReference>
<evidence type="ECO:0000256" key="6">
    <source>
        <dbReference type="ARBA" id="ARBA00022614"/>
    </source>
</evidence>
<dbReference type="Gene3D" id="3.80.10.10">
    <property type="entry name" value="Ribonuclease Inhibitor"/>
    <property type="match status" value="3"/>
</dbReference>